<dbReference type="InterPro" id="IPR036770">
    <property type="entry name" value="Ankyrin_rpt-contain_sf"/>
</dbReference>
<keyword evidence="5" id="KW-1185">Reference proteome</keyword>
<evidence type="ECO:0000256" key="1">
    <source>
        <dbReference type="PROSITE-ProRule" id="PRU00023"/>
    </source>
</evidence>
<comment type="caution">
    <text evidence="4">The sequence shown here is derived from an EMBL/GenBank/DDBJ whole genome shotgun (WGS) entry which is preliminary data.</text>
</comment>
<reference evidence="4" key="1">
    <citation type="submission" date="2020-06" db="EMBL/GenBank/DDBJ databases">
        <title>Draft genome of Bugula neritina, a colonial animal packing powerful symbionts and potential medicines.</title>
        <authorList>
            <person name="Rayko M."/>
        </authorList>
    </citation>
    <scope>NUCLEOTIDE SEQUENCE [LARGE SCALE GENOMIC DNA]</scope>
    <source>
        <strain evidence="4">Kwan_BN1</strain>
    </source>
</reference>
<dbReference type="PANTHER" id="PTHR16036">
    <property type="entry name" value="ANKYRIN REPEAT AND ZINC FINGER DOMAIN-CONTAINING PROTEIN 1"/>
    <property type="match status" value="1"/>
</dbReference>
<dbReference type="InterPro" id="IPR002110">
    <property type="entry name" value="Ankyrin_rpt"/>
</dbReference>
<dbReference type="GO" id="GO:0036503">
    <property type="term" value="P:ERAD pathway"/>
    <property type="evidence" value="ECO:0007669"/>
    <property type="project" value="TreeGrafter"/>
</dbReference>
<proteinExistence type="predicted"/>
<accession>A0A7J7JVK9</accession>
<dbReference type="PROSITE" id="PS50088">
    <property type="entry name" value="ANK_REPEAT"/>
    <property type="match status" value="1"/>
</dbReference>
<keyword evidence="1" id="KW-0040">ANK repeat</keyword>
<dbReference type="AlphaFoldDB" id="A0A7J7JVK9"/>
<organism evidence="4 5">
    <name type="scientific">Bugula neritina</name>
    <name type="common">Brown bryozoan</name>
    <name type="synonym">Sertularia neritina</name>
    <dbReference type="NCBI Taxonomy" id="10212"/>
    <lineage>
        <taxon>Eukaryota</taxon>
        <taxon>Metazoa</taxon>
        <taxon>Spiralia</taxon>
        <taxon>Lophotrochozoa</taxon>
        <taxon>Bryozoa</taxon>
        <taxon>Gymnolaemata</taxon>
        <taxon>Cheilostomatida</taxon>
        <taxon>Flustrina</taxon>
        <taxon>Buguloidea</taxon>
        <taxon>Bugulidae</taxon>
        <taxon>Bugula</taxon>
    </lineage>
</organism>
<evidence type="ECO:0000256" key="2">
    <source>
        <dbReference type="SAM" id="MobiDB-lite"/>
    </source>
</evidence>
<dbReference type="Gene3D" id="1.25.40.20">
    <property type="entry name" value="Ankyrin repeat-containing domain"/>
    <property type="match status" value="1"/>
</dbReference>
<feature type="domain" description="Vms1-associating treble clef" evidence="3">
    <location>
        <begin position="308"/>
        <end position="344"/>
    </location>
</feature>
<name>A0A7J7JVK9_BUGNE</name>
<dbReference type="SUPFAM" id="SSF48403">
    <property type="entry name" value="Ankyrin repeat"/>
    <property type="match status" value="1"/>
</dbReference>
<dbReference type="InterPro" id="IPR041540">
    <property type="entry name" value="VATC"/>
</dbReference>
<sequence length="373" mass="42695">MLVATRWQSCGCWLPDFLLTENQKPSVLEKTKKKLVSKRGPSLERRRRQGHPTDEINADAECKLPSEEEVEDSVVLVDTAYADDLKGETFKHRKSVKEKDLSVPAQNKMLAFQSEFYTACTVGDKVELERLITGYSNEILQGLDNFSAAISLPLNSQGHTLLHIACQKCHSHLIPYLLGIGCDPAKPDEKNVVPYLSTQNKAVRNEFRIFMESFPEKYDYIKAQVPGPLTREMVALKDSKDSERRKELNKKKKDRLKVKKAEAAAQRAEDEEKARFLALSDREKRALAAERRLLQAAGTQSKVPQVLNRCHHCAKDITGKTPFEYLNYTFCSPQCLKLHRQAQKEYYYVSILISNNHKKIMFIAMQHDIIHLF</sequence>
<dbReference type="OrthoDB" id="429841at2759"/>
<dbReference type="Proteomes" id="UP000593567">
    <property type="component" value="Unassembled WGS sequence"/>
</dbReference>
<protein>
    <submittedName>
        <fullName evidence="4">ANKZF1</fullName>
    </submittedName>
</protein>
<dbReference type="InterPro" id="IPR047139">
    <property type="entry name" value="ANKZ1/VMS1"/>
</dbReference>
<dbReference type="Pfam" id="PF18716">
    <property type="entry name" value="VATC"/>
    <property type="match status" value="1"/>
</dbReference>
<evidence type="ECO:0000313" key="4">
    <source>
        <dbReference type="EMBL" id="KAF6030440.1"/>
    </source>
</evidence>
<feature type="region of interest" description="Disordered" evidence="2">
    <location>
        <begin position="31"/>
        <end position="56"/>
    </location>
</feature>
<evidence type="ECO:0000313" key="5">
    <source>
        <dbReference type="Proteomes" id="UP000593567"/>
    </source>
</evidence>
<dbReference type="PANTHER" id="PTHR16036:SF2">
    <property type="entry name" value="TRNA ENDONUCLEASE ANKZF1"/>
    <property type="match status" value="1"/>
</dbReference>
<evidence type="ECO:0000259" key="3">
    <source>
        <dbReference type="Pfam" id="PF18716"/>
    </source>
</evidence>
<feature type="repeat" description="ANK" evidence="1">
    <location>
        <begin position="157"/>
        <end position="189"/>
    </location>
</feature>
<dbReference type="EMBL" id="VXIV02001709">
    <property type="protein sequence ID" value="KAF6030440.1"/>
    <property type="molecule type" value="Genomic_DNA"/>
</dbReference>
<gene>
    <name evidence="4" type="ORF">EB796_011281</name>
</gene>